<dbReference type="PANTHER" id="PTHR11452:SF80">
    <property type="entry name" value="ALPHA-GALACTOSIDASE 1"/>
    <property type="match status" value="1"/>
</dbReference>
<dbReference type="InterPro" id="IPR002241">
    <property type="entry name" value="Glyco_hydro_27"/>
</dbReference>
<dbReference type="SUPFAM" id="SSF51445">
    <property type="entry name" value="(Trans)glycosidases"/>
    <property type="match status" value="1"/>
</dbReference>
<reference evidence="5 6" key="1">
    <citation type="journal article" date="2017" name="Genome Biol.">
        <title>New reference genome sequences of hot pepper reveal the massive evolution of plant disease-resistance genes by retroduplication.</title>
        <authorList>
            <person name="Kim S."/>
            <person name="Park J."/>
            <person name="Yeom S.I."/>
            <person name="Kim Y.M."/>
            <person name="Seo E."/>
            <person name="Kim K.T."/>
            <person name="Kim M.S."/>
            <person name="Lee J.M."/>
            <person name="Cheong K."/>
            <person name="Shin H.S."/>
            <person name="Kim S.B."/>
            <person name="Han K."/>
            <person name="Lee J."/>
            <person name="Park M."/>
            <person name="Lee H.A."/>
            <person name="Lee H.Y."/>
            <person name="Lee Y."/>
            <person name="Oh S."/>
            <person name="Lee J.H."/>
            <person name="Choi E."/>
            <person name="Choi E."/>
            <person name="Lee S.E."/>
            <person name="Jeon J."/>
            <person name="Kim H."/>
            <person name="Choi G."/>
            <person name="Song H."/>
            <person name="Lee J."/>
            <person name="Lee S.C."/>
            <person name="Kwon J.K."/>
            <person name="Lee H.Y."/>
            <person name="Koo N."/>
            <person name="Hong Y."/>
            <person name="Kim R.W."/>
            <person name="Kang W.H."/>
            <person name="Huh J.H."/>
            <person name="Kang B.C."/>
            <person name="Yang T.J."/>
            <person name="Lee Y.H."/>
            <person name="Bennetzen J.L."/>
            <person name="Choi D."/>
        </authorList>
    </citation>
    <scope>NUCLEOTIDE SEQUENCE [LARGE SCALE GENOMIC DNA]</scope>
    <source>
        <strain evidence="6">cv. PBC81</strain>
    </source>
</reference>
<dbReference type="Proteomes" id="UP000224567">
    <property type="component" value="Unassembled WGS sequence"/>
</dbReference>
<keyword evidence="2 4" id="KW-0378">Hydrolase</keyword>
<sequence length="136" mass="15285">MRNNAMNALGHLQDMFSDSRIQLQPICSYSFGLYIHNFAMNTLGRPQDTFLDTDDCWAEPQCDDQRNFKAKNSTFPFGIKALADYVHSKGLKLGIYSDLGHYTCSKKMPGSLGHEEQGAKIFAAWASISLSRNLKN</sequence>
<evidence type="ECO:0000256" key="2">
    <source>
        <dbReference type="ARBA" id="ARBA00022801"/>
    </source>
</evidence>
<dbReference type="AlphaFoldDB" id="A0A2G2X907"/>
<dbReference type="SUPFAM" id="SSF81558">
    <property type="entry name" value="Photosystem I subunits PsaA/PsaB"/>
    <property type="match status" value="1"/>
</dbReference>
<evidence type="ECO:0000256" key="4">
    <source>
        <dbReference type="RuleBase" id="RU361168"/>
    </source>
</evidence>
<evidence type="ECO:0000256" key="1">
    <source>
        <dbReference type="ARBA" id="ARBA00009743"/>
    </source>
</evidence>
<dbReference type="PRINTS" id="PR00740">
    <property type="entry name" value="GLHYDRLASE27"/>
</dbReference>
<keyword evidence="4" id="KW-1015">Disulfide bond</keyword>
<proteinExistence type="inferred from homology"/>
<dbReference type="GO" id="GO:0009505">
    <property type="term" value="C:plant-type cell wall"/>
    <property type="evidence" value="ECO:0007669"/>
    <property type="project" value="TreeGrafter"/>
</dbReference>
<dbReference type="PANTHER" id="PTHR11452">
    <property type="entry name" value="ALPHA-GALACTOSIDASE/ALPHA-N-ACETYLGALACTOSAMINIDASE"/>
    <property type="match status" value="1"/>
</dbReference>
<dbReference type="GO" id="GO:0005975">
    <property type="term" value="P:carbohydrate metabolic process"/>
    <property type="evidence" value="ECO:0007669"/>
    <property type="project" value="InterPro"/>
</dbReference>
<keyword evidence="6" id="KW-1185">Reference proteome</keyword>
<accession>A0A2G2X907</accession>
<evidence type="ECO:0000256" key="3">
    <source>
        <dbReference type="ARBA" id="ARBA00023295"/>
    </source>
</evidence>
<dbReference type="InterPro" id="IPR017853">
    <property type="entry name" value="GH"/>
</dbReference>
<evidence type="ECO:0000313" key="6">
    <source>
        <dbReference type="Proteomes" id="UP000224567"/>
    </source>
</evidence>
<dbReference type="Pfam" id="PF16499">
    <property type="entry name" value="Melibiase_2"/>
    <property type="match status" value="1"/>
</dbReference>
<dbReference type="InterPro" id="IPR013785">
    <property type="entry name" value="Aldolase_TIM"/>
</dbReference>
<dbReference type="Gene3D" id="3.20.20.70">
    <property type="entry name" value="Aldolase class I"/>
    <property type="match status" value="1"/>
</dbReference>
<gene>
    <name evidence="5" type="ORF">CQW23_08464</name>
</gene>
<keyword evidence="3 4" id="KW-0326">Glycosidase</keyword>
<comment type="catalytic activity">
    <reaction evidence="4">
        <text>Hydrolysis of terminal, non-reducing alpha-D-galactose residues in alpha-D-galactosides, including galactose oligosaccharides, galactomannans and galactolipids.</text>
        <dbReference type="EC" id="3.2.1.22"/>
    </reaction>
</comment>
<organism evidence="5 6">
    <name type="scientific">Capsicum baccatum</name>
    <name type="common">Peruvian pepper</name>
    <dbReference type="NCBI Taxonomy" id="33114"/>
    <lineage>
        <taxon>Eukaryota</taxon>
        <taxon>Viridiplantae</taxon>
        <taxon>Streptophyta</taxon>
        <taxon>Embryophyta</taxon>
        <taxon>Tracheophyta</taxon>
        <taxon>Spermatophyta</taxon>
        <taxon>Magnoliopsida</taxon>
        <taxon>eudicotyledons</taxon>
        <taxon>Gunneridae</taxon>
        <taxon>Pentapetalae</taxon>
        <taxon>asterids</taxon>
        <taxon>lamiids</taxon>
        <taxon>Solanales</taxon>
        <taxon>Solanaceae</taxon>
        <taxon>Solanoideae</taxon>
        <taxon>Capsiceae</taxon>
        <taxon>Capsicum</taxon>
    </lineage>
</organism>
<comment type="caution">
    <text evidence="5">The sequence shown here is derived from an EMBL/GenBank/DDBJ whole genome shotgun (WGS) entry which is preliminary data.</text>
</comment>
<dbReference type="EMBL" id="MLFT02000003">
    <property type="protein sequence ID" value="PHT54002.1"/>
    <property type="molecule type" value="Genomic_DNA"/>
</dbReference>
<dbReference type="STRING" id="33114.A0A2G2X907"/>
<comment type="similarity">
    <text evidence="1 4">Belongs to the glycosyl hydrolase 27 family.</text>
</comment>
<dbReference type="EC" id="3.2.1.22" evidence="4"/>
<reference evidence="6" key="2">
    <citation type="journal article" date="2017" name="J. Anim. Genet.">
        <title>Multiple reference genome sequences of hot pepper reveal the massive evolution of plant disease resistance genes by retroduplication.</title>
        <authorList>
            <person name="Kim S."/>
            <person name="Park J."/>
            <person name="Yeom S.-I."/>
            <person name="Kim Y.-M."/>
            <person name="Seo E."/>
            <person name="Kim K.-T."/>
            <person name="Kim M.-S."/>
            <person name="Lee J.M."/>
            <person name="Cheong K."/>
            <person name="Shin H.-S."/>
            <person name="Kim S.-B."/>
            <person name="Han K."/>
            <person name="Lee J."/>
            <person name="Park M."/>
            <person name="Lee H.-A."/>
            <person name="Lee H.-Y."/>
            <person name="Lee Y."/>
            <person name="Oh S."/>
            <person name="Lee J.H."/>
            <person name="Choi E."/>
            <person name="Choi E."/>
            <person name="Lee S.E."/>
            <person name="Jeon J."/>
            <person name="Kim H."/>
            <person name="Choi G."/>
            <person name="Song H."/>
            <person name="Lee J."/>
            <person name="Lee S.-C."/>
            <person name="Kwon J.-K."/>
            <person name="Lee H.-Y."/>
            <person name="Koo N."/>
            <person name="Hong Y."/>
            <person name="Kim R.W."/>
            <person name="Kang W.-H."/>
            <person name="Huh J.H."/>
            <person name="Kang B.-C."/>
            <person name="Yang T.-J."/>
            <person name="Lee Y.-H."/>
            <person name="Bennetzen J.L."/>
            <person name="Choi D."/>
        </authorList>
    </citation>
    <scope>NUCLEOTIDE SEQUENCE [LARGE SCALE GENOMIC DNA]</scope>
    <source>
        <strain evidence="6">cv. PBC81</strain>
    </source>
</reference>
<dbReference type="OrthoDB" id="5795902at2759"/>
<dbReference type="GO" id="GO:0004557">
    <property type="term" value="F:alpha-galactosidase activity"/>
    <property type="evidence" value="ECO:0007669"/>
    <property type="project" value="UniProtKB-EC"/>
</dbReference>
<protein>
    <recommendedName>
        <fullName evidence="4">Alpha-galactosidase</fullName>
        <ecNumber evidence="4">3.2.1.22</ecNumber>
    </recommendedName>
    <alternativeName>
        <fullName evidence="4">Melibiase</fullName>
    </alternativeName>
</protein>
<name>A0A2G2X907_CAPBA</name>
<dbReference type="InterPro" id="IPR036408">
    <property type="entry name" value="PSI_PsaA/B_sf"/>
</dbReference>
<evidence type="ECO:0000313" key="5">
    <source>
        <dbReference type="EMBL" id="PHT54002.1"/>
    </source>
</evidence>